<dbReference type="Proteomes" id="UP000828048">
    <property type="component" value="Chromosome 5"/>
</dbReference>
<name>A0ACB7XY99_9ERIC</name>
<comment type="caution">
    <text evidence="1">The sequence shown here is derived from an EMBL/GenBank/DDBJ whole genome shotgun (WGS) entry which is preliminary data.</text>
</comment>
<organism evidence="1 2">
    <name type="scientific">Vaccinium darrowii</name>
    <dbReference type="NCBI Taxonomy" id="229202"/>
    <lineage>
        <taxon>Eukaryota</taxon>
        <taxon>Viridiplantae</taxon>
        <taxon>Streptophyta</taxon>
        <taxon>Embryophyta</taxon>
        <taxon>Tracheophyta</taxon>
        <taxon>Spermatophyta</taxon>
        <taxon>Magnoliopsida</taxon>
        <taxon>eudicotyledons</taxon>
        <taxon>Gunneridae</taxon>
        <taxon>Pentapetalae</taxon>
        <taxon>asterids</taxon>
        <taxon>Ericales</taxon>
        <taxon>Ericaceae</taxon>
        <taxon>Vaccinioideae</taxon>
        <taxon>Vaccinieae</taxon>
        <taxon>Vaccinium</taxon>
    </lineage>
</organism>
<reference evidence="1 2" key="1">
    <citation type="journal article" date="2021" name="Hortic Res">
        <title>High-quality reference genome and annotation aids understanding of berry development for evergreen blueberry (Vaccinium darrowii).</title>
        <authorList>
            <person name="Yu J."/>
            <person name="Hulse-Kemp A.M."/>
            <person name="Babiker E."/>
            <person name="Staton M."/>
        </authorList>
    </citation>
    <scope>NUCLEOTIDE SEQUENCE [LARGE SCALE GENOMIC DNA]</scope>
    <source>
        <strain evidence="2">cv. NJ 8807/NJ 8810</strain>
        <tissue evidence="1">Young leaf</tissue>
    </source>
</reference>
<sequence length="506" mass="55924">MLPVCLDLDQENRGDKKVEEEEEKVAGQEGWEEVVEKEEVEVVEEVVVELGFFSAAEEVQESADSSMENAVVLLCKRGVHTAGVILSPSLRFAGLLVILKQKWSDLNEGSFSLYYALEGHSNCILASDEDLNVLYALALSCHIGRVDVSITALGGSSRVCNSIDSCSSTLDALGCDAHDSSSTVSEEVDLLPSFACHKTKPLKSDHWVNLIRGVGQEFPSGVSSAIVYANFLCITVSSSSMREMTGGQAAYAPNVVIFDNLIAELKEGGGDKVISFLTDLPNENWCHAHFPGKRWGELTSNLVESFNNWIKVERHLPVTQLLDCIRLKLMEQMSNRRVCAMKWNGVCPAMDKKLAAAFNFSRSWTVTTSHANLFEVRCNPSVSVDIGLRTCSCGEWQINSFPCVHAVCALKKSGKNLNEYVDRYYLVDMYREAYSKCINPVPTLSKADFVPTSDMVLLPPLTKRPPGRPRTERIPSMGFRTRKVTCSRCGKLGHHNKASCKEPLNH</sequence>
<evidence type="ECO:0000313" key="2">
    <source>
        <dbReference type="Proteomes" id="UP000828048"/>
    </source>
</evidence>
<accession>A0ACB7XY99</accession>
<gene>
    <name evidence="1" type="ORF">Vadar_011865</name>
</gene>
<evidence type="ECO:0000313" key="1">
    <source>
        <dbReference type="EMBL" id="KAH7846264.1"/>
    </source>
</evidence>
<protein>
    <submittedName>
        <fullName evidence="1">Uncharacterized protein</fullName>
    </submittedName>
</protein>
<keyword evidence="2" id="KW-1185">Reference proteome</keyword>
<dbReference type="EMBL" id="CM037155">
    <property type="protein sequence ID" value="KAH7846264.1"/>
    <property type="molecule type" value="Genomic_DNA"/>
</dbReference>
<proteinExistence type="predicted"/>